<sequence>MPAATRASISQKRTRGEKVDTPHFSKWGKTSKATKPQPTPQQKPEPLWEPVGPFRFLDLPRELRDLVYEYIIKPLAEDTLRNKVIYNANTYRGPKIGREKEAGFVALLQCSKQVNEEAKEVLYRTHTFLATFYEACHIDIPHHFDGGRAPPFPSPYQGEFYGKEIIEHDWDIEQIQRLVMLFNLTTTTQYSHHNSYPSFNSDRTFNFNPLQEYAEVYDKCRRGLTEANLAVNPARYRALHYMPKLKELRVVFSYCKKFTYSSIRDFFLGKSTEAPRELIAMMKSLIAATPKSTTIRWGATEKEMDDMLPYPKQFADHDYVGESMLKALADEFEGLERTDADLFPKGCAPEEVDPDLTGESEDETSSSRAVELVTTRVLRPRKSKQG</sequence>
<dbReference type="EMBL" id="MU004184">
    <property type="protein sequence ID" value="KAF2499864.1"/>
    <property type="molecule type" value="Genomic_DNA"/>
</dbReference>
<name>A0A6A6R684_9PEZI</name>
<keyword evidence="3" id="KW-1185">Reference proteome</keyword>
<evidence type="ECO:0008006" key="4">
    <source>
        <dbReference type="Google" id="ProtNLM"/>
    </source>
</evidence>
<feature type="compositionally biased region" description="Acidic residues" evidence="1">
    <location>
        <begin position="350"/>
        <end position="364"/>
    </location>
</feature>
<dbReference type="PANTHER" id="PTHR42085:SF2">
    <property type="entry name" value="F-BOX DOMAIN-CONTAINING PROTEIN"/>
    <property type="match status" value="1"/>
</dbReference>
<dbReference type="OrthoDB" id="5314997at2759"/>
<feature type="region of interest" description="Disordered" evidence="1">
    <location>
        <begin position="1"/>
        <end position="47"/>
    </location>
</feature>
<organism evidence="2 3">
    <name type="scientific">Lophium mytilinum</name>
    <dbReference type="NCBI Taxonomy" id="390894"/>
    <lineage>
        <taxon>Eukaryota</taxon>
        <taxon>Fungi</taxon>
        <taxon>Dikarya</taxon>
        <taxon>Ascomycota</taxon>
        <taxon>Pezizomycotina</taxon>
        <taxon>Dothideomycetes</taxon>
        <taxon>Pleosporomycetidae</taxon>
        <taxon>Mytilinidiales</taxon>
        <taxon>Mytilinidiaceae</taxon>
        <taxon>Lophium</taxon>
    </lineage>
</organism>
<feature type="compositionally biased region" description="Basic and acidic residues" evidence="1">
    <location>
        <begin position="14"/>
        <end position="23"/>
    </location>
</feature>
<accession>A0A6A6R684</accession>
<evidence type="ECO:0000256" key="1">
    <source>
        <dbReference type="SAM" id="MobiDB-lite"/>
    </source>
</evidence>
<gene>
    <name evidence="2" type="ORF">BU16DRAFT_536149</name>
</gene>
<protein>
    <recommendedName>
        <fullName evidence="4">F-box domain-containing protein</fullName>
    </recommendedName>
</protein>
<evidence type="ECO:0000313" key="3">
    <source>
        <dbReference type="Proteomes" id="UP000799750"/>
    </source>
</evidence>
<feature type="region of interest" description="Disordered" evidence="1">
    <location>
        <begin position="341"/>
        <end position="386"/>
    </location>
</feature>
<dbReference type="InterPro" id="IPR038883">
    <property type="entry name" value="AN11006-like"/>
</dbReference>
<dbReference type="AlphaFoldDB" id="A0A6A6R684"/>
<dbReference type="PANTHER" id="PTHR42085">
    <property type="entry name" value="F-BOX DOMAIN-CONTAINING PROTEIN"/>
    <property type="match status" value="1"/>
</dbReference>
<reference evidence="2" key="1">
    <citation type="journal article" date="2020" name="Stud. Mycol.">
        <title>101 Dothideomycetes genomes: a test case for predicting lifestyles and emergence of pathogens.</title>
        <authorList>
            <person name="Haridas S."/>
            <person name="Albert R."/>
            <person name="Binder M."/>
            <person name="Bloem J."/>
            <person name="Labutti K."/>
            <person name="Salamov A."/>
            <person name="Andreopoulos B."/>
            <person name="Baker S."/>
            <person name="Barry K."/>
            <person name="Bills G."/>
            <person name="Bluhm B."/>
            <person name="Cannon C."/>
            <person name="Castanera R."/>
            <person name="Culley D."/>
            <person name="Daum C."/>
            <person name="Ezra D."/>
            <person name="Gonzalez J."/>
            <person name="Henrissat B."/>
            <person name="Kuo A."/>
            <person name="Liang C."/>
            <person name="Lipzen A."/>
            <person name="Lutzoni F."/>
            <person name="Magnuson J."/>
            <person name="Mondo S."/>
            <person name="Nolan M."/>
            <person name="Ohm R."/>
            <person name="Pangilinan J."/>
            <person name="Park H.-J."/>
            <person name="Ramirez L."/>
            <person name="Alfaro M."/>
            <person name="Sun H."/>
            <person name="Tritt A."/>
            <person name="Yoshinaga Y."/>
            <person name="Zwiers L.-H."/>
            <person name="Turgeon B."/>
            <person name="Goodwin S."/>
            <person name="Spatafora J."/>
            <person name="Crous P."/>
            <person name="Grigoriev I."/>
        </authorList>
    </citation>
    <scope>NUCLEOTIDE SEQUENCE</scope>
    <source>
        <strain evidence="2">CBS 269.34</strain>
    </source>
</reference>
<evidence type="ECO:0000313" key="2">
    <source>
        <dbReference type="EMBL" id="KAF2499864.1"/>
    </source>
</evidence>
<dbReference type="Proteomes" id="UP000799750">
    <property type="component" value="Unassembled WGS sequence"/>
</dbReference>
<proteinExistence type="predicted"/>